<name>A0A8S4NX86_OWEFU</name>
<protein>
    <submittedName>
        <fullName evidence="1">Uncharacterized protein</fullName>
    </submittedName>
</protein>
<dbReference type="Proteomes" id="UP000749559">
    <property type="component" value="Unassembled WGS sequence"/>
</dbReference>
<keyword evidence="2" id="KW-1185">Reference proteome</keyword>
<gene>
    <name evidence="1" type="ORF">OFUS_LOCUS11229</name>
</gene>
<dbReference type="AlphaFoldDB" id="A0A8S4NX86"/>
<evidence type="ECO:0000313" key="1">
    <source>
        <dbReference type="EMBL" id="CAH1785126.1"/>
    </source>
</evidence>
<sequence length="579" mass="66138">MEVDEISDEDRDENLDKFVVEDIDLIADIDLDQVAKYENDDPDVDSLFVVASSSADSSTNIDAEHAGENTVDSISRVDDTVLEQILESLKTSSEKSRNRWGNVSKSSFGKNFTTGQKIQKVFLLDELKIVVKILAKAHLLKEGDLNLLKRKAQYVNKISETIGDKSTVDIPAEPMIRKAKPKKIHIKSLLNNLRKVTLCILTCMLEWPSEIAQFQRTSKIKSSTIMNETRTQKTQEVFWVTKPDQDEEGNPLFCFLDFHHLLTNTRCHIARHGYKKAGIHREAWVKVARQEKENGTGLNIAFVDDVVDPQSNEVATIFFSEEVKAEMEKNGDYAEAELTGNIGKWYRAVDERGIPAFERVKMVLSVRDWFLSQLIPHLKIFPPPTNKVNDIPIVSFEGFILSTERLIQMYHFTNDSAFNVRAVGSQMSETFFGSYRDLDPRSEGVLKPKELPKAMGTSCQLLDIRLDPNRSFCFNTTRRTTVYKERQLSSVPEDMDASIIPRIADMSFEESERLGENESVVLARDHIFDRLQSQRNKKAAGFVTRPDDSARGVKGIREFHRRNEEKILYHKRAGYNFDE</sequence>
<evidence type="ECO:0000313" key="2">
    <source>
        <dbReference type="Proteomes" id="UP000749559"/>
    </source>
</evidence>
<dbReference type="OrthoDB" id="6134475at2759"/>
<reference evidence="1" key="1">
    <citation type="submission" date="2022-03" db="EMBL/GenBank/DDBJ databases">
        <authorList>
            <person name="Martin C."/>
        </authorList>
    </citation>
    <scope>NUCLEOTIDE SEQUENCE</scope>
</reference>
<comment type="caution">
    <text evidence="1">The sequence shown here is derived from an EMBL/GenBank/DDBJ whole genome shotgun (WGS) entry which is preliminary data.</text>
</comment>
<dbReference type="EMBL" id="CAIIXF020000005">
    <property type="protein sequence ID" value="CAH1785126.1"/>
    <property type="molecule type" value="Genomic_DNA"/>
</dbReference>
<organism evidence="1 2">
    <name type="scientific">Owenia fusiformis</name>
    <name type="common">Polychaete worm</name>
    <dbReference type="NCBI Taxonomy" id="6347"/>
    <lineage>
        <taxon>Eukaryota</taxon>
        <taxon>Metazoa</taxon>
        <taxon>Spiralia</taxon>
        <taxon>Lophotrochozoa</taxon>
        <taxon>Annelida</taxon>
        <taxon>Polychaeta</taxon>
        <taxon>Sedentaria</taxon>
        <taxon>Canalipalpata</taxon>
        <taxon>Sabellida</taxon>
        <taxon>Oweniida</taxon>
        <taxon>Oweniidae</taxon>
        <taxon>Owenia</taxon>
    </lineage>
</organism>
<proteinExistence type="predicted"/>
<accession>A0A8S4NX86</accession>